<organism evidence="8 20">
    <name type="scientific">Synechococcus phage ACG-2014b</name>
    <dbReference type="NCBI Taxonomy" id="1493508"/>
    <lineage>
        <taxon>Viruses</taxon>
        <taxon>Duplodnaviria</taxon>
        <taxon>Heunggongvirae</taxon>
        <taxon>Uroviricota</taxon>
        <taxon>Caudoviricetes</taxon>
        <taxon>Pantevenvirales</taxon>
        <taxon>Kyanoviridae</taxon>
        <taxon>Nereusvirus</taxon>
        <taxon>Nereusvirus tusconc4</taxon>
    </lineage>
</organism>
<dbReference type="Proteomes" id="UP000185326">
    <property type="component" value="Segment"/>
</dbReference>
<dbReference type="EMBL" id="KJ019110">
    <property type="protein sequence ID" value="AIX34107.1"/>
    <property type="molecule type" value="Genomic_DNA"/>
</dbReference>
<evidence type="ECO:0000313" key="2">
    <source>
        <dbReference type="EMBL" id="AIX17776.1"/>
    </source>
</evidence>
<evidence type="ECO:0000313" key="4">
    <source>
        <dbReference type="EMBL" id="AIX18208.1"/>
    </source>
</evidence>
<dbReference type="Proteomes" id="UP000185327">
    <property type="component" value="Segment"/>
</dbReference>
<dbReference type="Proteomes" id="UP000185340">
    <property type="component" value="Segment"/>
</dbReference>
<sequence>MYVLTEKESGGVYAAQTKSGVQAVQVFEKEDDAVRYHEQLKAESYFKELEILEVDPKIIALNCETYGYAFSIISSDELIIPPSIL</sequence>
<dbReference type="Proteomes" id="UP000033002">
    <property type="component" value="Segment"/>
</dbReference>
<dbReference type="Proteomes" id="UP000185332">
    <property type="component" value="Segment"/>
</dbReference>
<accession>A0A0E3F5R9</accession>
<dbReference type="RefSeq" id="YP_009140694.1">
    <property type="nucleotide sequence ID" value="NC_027130.1"/>
</dbReference>
<dbReference type="EMBL" id="KJ019060">
    <property type="protein sequence ID" value="AIX22029.1"/>
    <property type="molecule type" value="Genomic_DNA"/>
</dbReference>
<dbReference type="EMBL" id="KJ019051">
    <property type="protein sequence ID" value="AIX19800.1"/>
    <property type="molecule type" value="Genomic_DNA"/>
</dbReference>
<dbReference type="EMBL" id="KJ019109">
    <property type="protein sequence ID" value="AIX33889.1"/>
    <property type="molecule type" value="Genomic_DNA"/>
</dbReference>
<dbReference type="KEGG" id="vg:24405270"/>
<dbReference type="Pfam" id="PF11360">
    <property type="entry name" value="DUF3110"/>
    <property type="match status" value="1"/>
</dbReference>
<dbReference type="EMBL" id="KJ019043">
    <property type="protein sequence ID" value="AIX17993.1"/>
    <property type="molecule type" value="Genomic_DNA"/>
</dbReference>
<reference evidence="17 18" key="1">
    <citation type="submission" date="2013-12" db="EMBL/GenBank/DDBJ databases">
        <title>Ecological redundancy of diverse viral populations within a natural community.</title>
        <authorList>
            <person name="Gregory A.C."/>
            <person name="LaButti K."/>
            <person name="Copeland A."/>
            <person name="Woyke T."/>
            <person name="Sullivan M.B."/>
        </authorList>
    </citation>
    <scope>NUCLEOTIDE SEQUENCE [LARGE SCALE GENOMIC DNA]</scope>
    <source>
        <strain evidence="14">Syn7803C100</strain>
        <strain evidence="15">Syn7803C28</strain>
        <strain evidence="16">Syn7803C36</strain>
        <strain evidence="1">Syn7803C66</strain>
        <strain evidence="2">Syn7803C67</strain>
        <strain evidence="3">Syn7803C68</strain>
        <strain evidence="4">Syn7803C69</strain>
        <strain evidence="5">Syn7803C76</strain>
        <strain evidence="6">Syn7803C78</strain>
        <strain evidence="7">Syn7803C91</strain>
        <strain evidence="8">Syn7803C92</strain>
        <strain evidence="9">Syn7803US49</strain>
        <strain evidence="10">Syn7803US54</strain>
        <strain evidence="11">Syn7803US56</strain>
        <strain evidence="12">Syn9311C1</strain>
        <strain evidence="13">Syn9311C4</strain>
    </source>
</reference>
<evidence type="ECO:0000313" key="14">
    <source>
        <dbReference type="EMBL" id="AIX39427.1"/>
    </source>
</evidence>
<dbReference type="EMBL" id="KJ019049">
    <property type="protein sequence ID" value="AIX19366.1"/>
    <property type="molecule type" value="Genomic_DNA"/>
</dbReference>
<protein>
    <submittedName>
        <fullName evidence="8">Uncharacterized protein</fullName>
    </submittedName>
</protein>
<evidence type="ECO:0000313" key="20">
    <source>
        <dbReference type="Proteomes" id="UP000185340"/>
    </source>
</evidence>
<evidence type="ECO:0000313" key="6">
    <source>
        <dbReference type="EMBL" id="AIX19800.1"/>
    </source>
</evidence>
<dbReference type="EMBL" id="KJ019061">
    <property type="protein sequence ID" value="AIX22242.1"/>
    <property type="molecule type" value="Genomic_DNA"/>
</dbReference>
<evidence type="ECO:0000313" key="9">
    <source>
        <dbReference type="EMBL" id="AIX32610.1"/>
    </source>
</evidence>
<gene>
    <name evidence="14" type="ORF">Syn7803C100_126</name>
    <name evidence="15" type="ORF">Syn7803C28_124</name>
    <name evidence="16" type="ORF">Syn7803C36_127</name>
    <name evidence="1" type="ORF">Syn7803C66_123</name>
    <name evidence="2" type="ORF">Syn7803C67_124</name>
    <name evidence="3" type="ORF">Syn7803C68_125</name>
    <name evidence="4" type="ORF">Syn7803C69_124</name>
    <name evidence="5" type="ORF">Syn7803C76_126</name>
    <name evidence="6" type="ORF">Syn7803C78_125</name>
    <name evidence="7" type="ORF">Syn7803C91_126</name>
    <name evidence="8" type="ORF">Syn7803C92_122</name>
    <name evidence="9" type="ORF">Syn7803US49_124</name>
    <name evidence="10" type="ORF">Syn7803US54_124</name>
    <name evidence="11" type="ORF">Syn7803US56_126</name>
    <name evidence="12" type="ORF">Syn9311C1_123</name>
    <name evidence="13" type="ORF">Syn9311C4_125</name>
</gene>
<evidence type="ECO:0000313" key="13">
    <source>
        <dbReference type="EMBL" id="AIX39208.1"/>
    </source>
</evidence>
<dbReference type="Proteomes" id="UP000185336">
    <property type="component" value="Segment"/>
</dbReference>
<evidence type="ECO:0000313" key="18">
    <source>
        <dbReference type="Proteomes" id="UP000185326"/>
    </source>
</evidence>
<dbReference type="Proteomes" id="UP000185337">
    <property type="component" value="Segment"/>
</dbReference>
<evidence type="ECO:0000313" key="5">
    <source>
        <dbReference type="EMBL" id="AIX19366.1"/>
    </source>
</evidence>
<evidence type="ECO:0000313" key="3">
    <source>
        <dbReference type="EMBL" id="AIX17993.1"/>
    </source>
</evidence>
<evidence type="ECO:0000313" key="7">
    <source>
        <dbReference type="EMBL" id="AIX22029.1"/>
    </source>
</evidence>
<dbReference type="EMBL" id="KJ019041">
    <property type="protein sequence ID" value="AIX17560.1"/>
    <property type="molecule type" value="Genomic_DNA"/>
</dbReference>
<keyword evidence="19" id="KW-1185">Reference proteome</keyword>
<dbReference type="Proteomes" id="UP000185331">
    <property type="component" value="Segment"/>
</dbReference>
<dbReference type="GeneID" id="24405270"/>
<dbReference type="EMBL" id="KJ019154">
    <property type="protein sequence ID" value="AIX44544.1"/>
    <property type="molecule type" value="Genomic_DNA"/>
</dbReference>
<dbReference type="Proteomes" id="UP000185333">
    <property type="component" value="Segment"/>
</dbReference>
<dbReference type="Proteomes" id="UP000185342">
    <property type="component" value="Segment"/>
</dbReference>
<proteinExistence type="predicted"/>
<name>A0A0E3F5R9_9CAUD</name>
<dbReference type="Proteomes" id="UP000185341">
    <property type="component" value="Segment"/>
</dbReference>
<dbReference type="Proteomes" id="UP000185330">
    <property type="component" value="Segment"/>
</dbReference>
<dbReference type="EMBL" id="KJ019042">
    <property type="protein sequence ID" value="AIX17776.1"/>
    <property type="molecule type" value="Genomic_DNA"/>
</dbReference>
<evidence type="ECO:0000313" key="19">
    <source>
        <dbReference type="Proteomes" id="UP000185330"/>
    </source>
</evidence>
<evidence type="ECO:0000313" key="1">
    <source>
        <dbReference type="EMBL" id="AIX17560.1"/>
    </source>
</evidence>
<evidence type="ECO:0000313" key="15">
    <source>
        <dbReference type="EMBL" id="AIX44544.1"/>
    </source>
</evidence>
<dbReference type="EMBL" id="KJ019161">
    <property type="protein sequence ID" value="AIX46182.1"/>
    <property type="molecule type" value="Genomic_DNA"/>
</dbReference>
<dbReference type="EMBL" id="KJ019044">
    <property type="protein sequence ID" value="AIX18208.1"/>
    <property type="molecule type" value="Genomic_DNA"/>
</dbReference>
<evidence type="ECO:0000313" key="11">
    <source>
        <dbReference type="EMBL" id="AIX34107.1"/>
    </source>
</evidence>
<dbReference type="InterPro" id="IPR021503">
    <property type="entry name" value="DUF3110"/>
</dbReference>
<dbReference type="EMBL" id="KJ019134">
    <property type="protein sequence ID" value="AIX39427.1"/>
    <property type="molecule type" value="Genomic_DNA"/>
</dbReference>
<dbReference type="EMBL" id="KJ019133">
    <property type="protein sequence ID" value="AIX39208.1"/>
    <property type="molecule type" value="Genomic_DNA"/>
</dbReference>
<evidence type="ECO:0000313" key="16">
    <source>
        <dbReference type="EMBL" id="AIX46182.1"/>
    </source>
</evidence>
<evidence type="ECO:0000313" key="8">
    <source>
        <dbReference type="EMBL" id="AIX22242.1"/>
    </source>
</evidence>
<evidence type="ECO:0000313" key="17">
    <source>
        <dbReference type="Proteomes" id="UP000033002"/>
    </source>
</evidence>
<dbReference type="EMBL" id="KJ019132">
    <property type="protein sequence ID" value="AIX38991.1"/>
    <property type="molecule type" value="Genomic_DNA"/>
</dbReference>
<dbReference type="Proteomes" id="UP000185334">
    <property type="component" value="Segment"/>
</dbReference>
<dbReference type="Proteomes" id="UP000185329">
    <property type="component" value="Segment"/>
</dbReference>
<evidence type="ECO:0000313" key="12">
    <source>
        <dbReference type="EMBL" id="AIX38991.1"/>
    </source>
</evidence>
<evidence type="ECO:0000313" key="10">
    <source>
        <dbReference type="EMBL" id="AIX33889.1"/>
    </source>
</evidence>
<dbReference type="Proteomes" id="UP000185339">
    <property type="component" value="Segment"/>
</dbReference>
<dbReference type="EMBL" id="KJ019104">
    <property type="protein sequence ID" value="AIX32610.1"/>
    <property type="molecule type" value="Genomic_DNA"/>
</dbReference>
<dbReference type="Proteomes" id="UP000185338">
    <property type="component" value="Segment"/>
</dbReference>